<dbReference type="GO" id="GO:0016987">
    <property type="term" value="F:sigma factor activity"/>
    <property type="evidence" value="ECO:0007669"/>
    <property type="project" value="UniProtKB-KW"/>
</dbReference>
<dbReference type="RefSeq" id="WP_091828507.1">
    <property type="nucleotide sequence ID" value="NZ_FNZK01000001.1"/>
</dbReference>
<evidence type="ECO:0000313" key="8">
    <source>
        <dbReference type="Proteomes" id="UP000199662"/>
    </source>
</evidence>
<name>A0A1H6U9U5_9FIRM</name>
<keyword evidence="1" id="KW-0805">Transcription regulation</keyword>
<dbReference type="InterPro" id="IPR014284">
    <property type="entry name" value="RNA_pol_sigma-70_dom"/>
</dbReference>
<evidence type="ECO:0000259" key="6">
    <source>
        <dbReference type="Pfam" id="PF12645"/>
    </source>
</evidence>
<keyword evidence="4" id="KW-0804">Transcription</keyword>
<evidence type="ECO:0000256" key="2">
    <source>
        <dbReference type="ARBA" id="ARBA00023082"/>
    </source>
</evidence>
<feature type="domain" description="RNA polymerase sigma-70 region 4" evidence="5">
    <location>
        <begin position="130"/>
        <end position="178"/>
    </location>
</feature>
<dbReference type="SUPFAM" id="SSF88946">
    <property type="entry name" value="Sigma2 domain of RNA polymerase sigma factors"/>
    <property type="match status" value="1"/>
</dbReference>
<gene>
    <name evidence="7" type="ORF">SAMN05660742_101271</name>
</gene>
<dbReference type="PANTHER" id="PTHR30385">
    <property type="entry name" value="SIGMA FACTOR F FLAGELLAR"/>
    <property type="match status" value="1"/>
</dbReference>
<evidence type="ECO:0000259" key="5">
    <source>
        <dbReference type="Pfam" id="PF04545"/>
    </source>
</evidence>
<dbReference type="AlphaFoldDB" id="A0A1H6U9U5"/>
<evidence type="ECO:0000256" key="1">
    <source>
        <dbReference type="ARBA" id="ARBA00023015"/>
    </source>
</evidence>
<feature type="domain" description="Helix-turn-helix conjugative transposon-like" evidence="6">
    <location>
        <begin position="6"/>
        <end position="60"/>
    </location>
</feature>
<dbReference type="GO" id="GO:0006352">
    <property type="term" value="P:DNA-templated transcription initiation"/>
    <property type="evidence" value="ECO:0007669"/>
    <property type="project" value="InterPro"/>
</dbReference>
<dbReference type="GO" id="GO:0003677">
    <property type="term" value="F:DNA binding"/>
    <property type="evidence" value="ECO:0007669"/>
    <property type="project" value="UniProtKB-KW"/>
</dbReference>
<dbReference type="STRING" id="84035.SAMN05660742_101271"/>
<dbReference type="Gene3D" id="1.10.1740.10">
    <property type="match status" value="1"/>
</dbReference>
<dbReference type="NCBIfam" id="TIGR02937">
    <property type="entry name" value="sigma70-ECF"/>
    <property type="match status" value="1"/>
</dbReference>
<dbReference type="Pfam" id="PF12645">
    <property type="entry name" value="HTH_16"/>
    <property type="match status" value="1"/>
</dbReference>
<dbReference type="InterPro" id="IPR036388">
    <property type="entry name" value="WH-like_DNA-bd_sf"/>
</dbReference>
<organism evidence="7 8">
    <name type="scientific">Propionispira arboris</name>
    <dbReference type="NCBI Taxonomy" id="84035"/>
    <lineage>
        <taxon>Bacteria</taxon>
        <taxon>Bacillati</taxon>
        <taxon>Bacillota</taxon>
        <taxon>Negativicutes</taxon>
        <taxon>Selenomonadales</taxon>
        <taxon>Selenomonadaceae</taxon>
        <taxon>Propionispira</taxon>
    </lineage>
</organism>
<dbReference type="Pfam" id="PF04545">
    <property type="entry name" value="Sigma70_r4"/>
    <property type="match status" value="1"/>
</dbReference>
<dbReference type="InterPro" id="IPR007630">
    <property type="entry name" value="RNA_pol_sigma70_r4"/>
</dbReference>
<reference evidence="7 8" key="1">
    <citation type="submission" date="2016-10" db="EMBL/GenBank/DDBJ databases">
        <authorList>
            <person name="de Groot N.N."/>
        </authorList>
    </citation>
    <scope>NUCLEOTIDE SEQUENCE [LARGE SCALE GENOMIC DNA]</scope>
    <source>
        <strain evidence="7 8">DSM 2179</strain>
    </source>
</reference>
<dbReference type="InterPro" id="IPR013324">
    <property type="entry name" value="RNA_pol_sigma_r3/r4-like"/>
</dbReference>
<evidence type="ECO:0000313" key="7">
    <source>
        <dbReference type="EMBL" id="SEI86397.1"/>
    </source>
</evidence>
<accession>A0A1H6U9U5</accession>
<dbReference type="Gene3D" id="1.10.10.10">
    <property type="entry name" value="Winged helix-like DNA-binding domain superfamily/Winged helix DNA-binding domain"/>
    <property type="match status" value="1"/>
</dbReference>
<proteinExistence type="predicted"/>
<keyword evidence="3" id="KW-0238">DNA-binding</keyword>
<dbReference type="InterPro" id="IPR024760">
    <property type="entry name" value="HTH_dom_conjug_TS-like"/>
</dbReference>
<evidence type="ECO:0000256" key="4">
    <source>
        <dbReference type="ARBA" id="ARBA00023163"/>
    </source>
</evidence>
<keyword evidence="8" id="KW-1185">Reference proteome</keyword>
<dbReference type="InterPro" id="IPR013325">
    <property type="entry name" value="RNA_pol_sigma_r2"/>
</dbReference>
<dbReference type="Proteomes" id="UP000199662">
    <property type="component" value="Unassembled WGS sequence"/>
</dbReference>
<dbReference type="SUPFAM" id="SSF88659">
    <property type="entry name" value="Sigma3 and sigma4 domains of RNA polymerase sigma factors"/>
    <property type="match status" value="1"/>
</dbReference>
<keyword evidence="2" id="KW-0731">Sigma factor</keyword>
<dbReference type="EMBL" id="FNZK01000001">
    <property type="protein sequence ID" value="SEI86397.1"/>
    <property type="molecule type" value="Genomic_DNA"/>
</dbReference>
<protein>
    <submittedName>
        <fullName evidence="7">Helix-turn-helix domain-containing protein</fullName>
    </submittedName>
</protein>
<sequence>MKTELLVQKAQTGDPQAVLNLVDQFHPLLHKAAWQAHLASIREDALSQAYISFLEAVKDYNLSRNIPFAGYAKAKIYGDIRTLFKQNRRNWQRELSTEYETAGQPILDQLVSPTGNTNSIIDKIDMQALLTQLPLKQKQVLWQTIIHDKTQKETALLMHLSQQAIASLQKKALNTLRQWLSSIEHG</sequence>
<evidence type="ECO:0000256" key="3">
    <source>
        <dbReference type="ARBA" id="ARBA00023125"/>
    </source>
</evidence>
<dbReference type="PANTHER" id="PTHR30385:SF1">
    <property type="entry name" value="RNA POLYMERASE SIGMA-H FACTOR"/>
    <property type="match status" value="1"/>
</dbReference>